<feature type="transmembrane region" description="Helical" evidence="2">
    <location>
        <begin position="109"/>
        <end position="134"/>
    </location>
</feature>
<accession>A0ABX5YMA0</accession>
<name>A0ABX5YMA0_9PLAN</name>
<keyword evidence="2" id="KW-0472">Membrane</keyword>
<reference evidence="3 4" key="1">
    <citation type="submission" date="2019-08" db="EMBL/GenBank/DDBJ databases">
        <title>Deep-cultivation of Planctomycetes and their phenomic and genomic characterization uncovers novel biology.</title>
        <authorList>
            <person name="Wiegand S."/>
            <person name="Jogler M."/>
            <person name="Boedeker C."/>
            <person name="Pinto D."/>
            <person name="Vollmers J."/>
            <person name="Rivas-Marin E."/>
            <person name="Kohn T."/>
            <person name="Peeters S.H."/>
            <person name="Heuer A."/>
            <person name="Rast P."/>
            <person name="Oberbeckmann S."/>
            <person name="Bunk B."/>
            <person name="Jeske O."/>
            <person name="Meyerdierks A."/>
            <person name="Storesund J.E."/>
            <person name="Kallscheuer N."/>
            <person name="Luecker S."/>
            <person name="Lage O.M."/>
            <person name="Pohl T."/>
            <person name="Merkel B.J."/>
            <person name="Hornburger P."/>
            <person name="Mueller R.-W."/>
            <person name="Bruemmer F."/>
            <person name="Labrenz M."/>
            <person name="Spormann A.M."/>
            <person name="Op den Camp H."/>
            <person name="Overmann J."/>
            <person name="Amann R."/>
            <person name="Jetten M.S.M."/>
            <person name="Mascher T."/>
            <person name="Medema M.H."/>
            <person name="Devos D.P."/>
            <person name="Kaster A.-K."/>
            <person name="Ovreas L."/>
            <person name="Rohde M."/>
            <person name="Galperin M.Y."/>
            <person name="Jogler C."/>
        </authorList>
    </citation>
    <scope>NUCLEOTIDE SEQUENCE [LARGE SCALE GENOMIC DNA]</scope>
    <source>
        <strain evidence="3 4">DSM 8797</strain>
    </source>
</reference>
<feature type="region of interest" description="Disordered" evidence="1">
    <location>
        <begin position="172"/>
        <end position="192"/>
    </location>
</feature>
<evidence type="ECO:0000256" key="1">
    <source>
        <dbReference type="SAM" id="MobiDB-lite"/>
    </source>
</evidence>
<proteinExistence type="predicted"/>
<dbReference type="EMBL" id="CP042910">
    <property type="protein sequence ID" value="QEG16738.1"/>
    <property type="molecule type" value="Genomic_DNA"/>
</dbReference>
<dbReference type="GeneID" id="98647162"/>
<dbReference type="Proteomes" id="UP000322887">
    <property type="component" value="Chromosome"/>
</dbReference>
<evidence type="ECO:0000313" key="3">
    <source>
        <dbReference type="EMBL" id="QEG16738.1"/>
    </source>
</evidence>
<dbReference type="RefSeq" id="WP_002646166.1">
    <property type="nucleotide sequence ID" value="NZ_CP042910.1"/>
</dbReference>
<evidence type="ECO:0000256" key="2">
    <source>
        <dbReference type="SAM" id="Phobius"/>
    </source>
</evidence>
<keyword evidence="2" id="KW-1133">Transmembrane helix</keyword>
<sequence>MEKLTKKLLILVGPLMLMTGCQEHSDQRLTQMALQQTKIQAEQSRQMLELQQEVATGARQLVSADAQSRQEIVAMQHDLQIERANMAQRWDQLEQERKSMASQRYYDSVIAEVISNLGIILICLLPLIVCWQLLRQTVEPATENEVAELLLDDLVSSKPLLFPQKPFMPENSEHQELASDAPAQNRLGTMNS</sequence>
<evidence type="ECO:0000313" key="4">
    <source>
        <dbReference type="Proteomes" id="UP000322887"/>
    </source>
</evidence>
<dbReference type="PROSITE" id="PS51257">
    <property type="entry name" value="PROKAR_LIPOPROTEIN"/>
    <property type="match status" value="1"/>
</dbReference>
<keyword evidence="4" id="KW-1185">Reference proteome</keyword>
<keyword evidence="2" id="KW-0812">Transmembrane</keyword>
<protein>
    <submittedName>
        <fullName evidence="3">Uncharacterized protein</fullName>
    </submittedName>
</protein>
<gene>
    <name evidence="3" type="ORF">GmarT_26050</name>
</gene>
<organism evidence="3 4">
    <name type="scientific">Gimesia maris</name>
    <dbReference type="NCBI Taxonomy" id="122"/>
    <lineage>
        <taxon>Bacteria</taxon>
        <taxon>Pseudomonadati</taxon>
        <taxon>Planctomycetota</taxon>
        <taxon>Planctomycetia</taxon>
        <taxon>Planctomycetales</taxon>
        <taxon>Planctomycetaceae</taxon>
        <taxon>Gimesia</taxon>
    </lineage>
</organism>